<keyword evidence="3" id="KW-1185">Reference proteome</keyword>
<dbReference type="Pfam" id="PF00226">
    <property type="entry name" value="DnaJ"/>
    <property type="match status" value="1"/>
</dbReference>
<dbReference type="SUPFAM" id="SSF46565">
    <property type="entry name" value="Chaperone J-domain"/>
    <property type="match status" value="1"/>
</dbReference>
<gene>
    <name evidence="2" type="ORF">EXM22_07395</name>
</gene>
<organism evidence="2 3">
    <name type="scientific">Oceanispirochaeta crateris</name>
    <dbReference type="NCBI Taxonomy" id="2518645"/>
    <lineage>
        <taxon>Bacteria</taxon>
        <taxon>Pseudomonadati</taxon>
        <taxon>Spirochaetota</taxon>
        <taxon>Spirochaetia</taxon>
        <taxon>Spirochaetales</taxon>
        <taxon>Spirochaetaceae</taxon>
        <taxon>Oceanispirochaeta</taxon>
    </lineage>
</organism>
<dbReference type="OrthoDB" id="369466at2"/>
<dbReference type="InterPro" id="IPR036869">
    <property type="entry name" value="J_dom_sf"/>
</dbReference>
<dbReference type="InterPro" id="IPR001623">
    <property type="entry name" value="DnaJ_domain"/>
</dbReference>
<sequence>MNIQYTKVMPDIHRSIMIFKLKDEFSKEDLQKSYKLLVKKYHPDSNPKNQDWSHKKMTEINLAYETCCNFLNAKKDNKIDFKEESVKNQEKENVFKQKNPNHFEKQNFNRNNQGFNPILYKNIKRTSLKVVHASEIFFEYGLENRKIRYEGVRRFRYRESLRSYEDSFSDILELEQFCQNDLDQFLLNLYIRFTGNLTQYIHLKDAMIPRHPLLNRHWQSMEDHLIYSLKDYLVPYQISSFKKIHWKTGFTYCWNQLKYLRQRFPRLENDDVFLIFHNLADSYSKIRKAEEDCGISFF</sequence>
<dbReference type="SMART" id="SM00271">
    <property type="entry name" value="DnaJ"/>
    <property type="match status" value="1"/>
</dbReference>
<evidence type="ECO:0000259" key="1">
    <source>
        <dbReference type="PROSITE" id="PS50076"/>
    </source>
</evidence>
<evidence type="ECO:0000313" key="2">
    <source>
        <dbReference type="EMBL" id="QEN07822.1"/>
    </source>
</evidence>
<name>A0A5C1QNR5_9SPIO</name>
<dbReference type="KEGG" id="ock:EXM22_07395"/>
<dbReference type="Gene3D" id="1.10.287.110">
    <property type="entry name" value="DnaJ domain"/>
    <property type="match status" value="1"/>
</dbReference>
<feature type="domain" description="J" evidence="1">
    <location>
        <begin position="11"/>
        <end position="80"/>
    </location>
</feature>
<evidence type="ECO:0000313" key="3">
    <source>
        <dbReference type="Proteomes" id="UP000324209"/>
    </source>
</evidence>
<dbReference type="CDD" id="cd06257">
    <property type="entry name" value="DnaJ"/>
    <property type="match status" value="1"/>
</dbReference>
<accession>A0A5C1QNR5</accession>
<reference evidence="2 3" key="1">
    <citation type="submission" date="2019-02" db="EMBL/GenBank/DDBJ databases">
        <title>Complete Genome Sequence and Methylome Analysis of free living Spirochaetas.</title>
        <authorList>
            <person name="Fomenkov A."/>
            <person name="Dubinina G."/>
            <person name="Leshcheva N."/>
            <person name="Mikheeva N."/>
            <person name="Grabovich M."/>
            <person name="Vincze T."/>
            <person name="Roberts R.J."/>
        </authorList>
    </citation>
    <scope>NUCLEOTIDE SEQUENCE [LARGE SCALE GENOMIC DNA]</scope>
    <source>
        <strain evidence="2 3">K2</strain>
    </source>
</reference>
<proteinExistence type="predicted"/>
<dbReference type="Proteomes" id="UP000324209">
    <property type="component" value="Chromosome"/>
</dbReference>
<dbReference type="PROSITE" id="PS50076">
    <property type="entry name" value="DNAJ_2"/>
    <property type="match status" value="1"/>
</dbReference>
<dbReference type="AlphaFoldDB" id="A0A5C1QNR5"/>
<protein>
    <submittedName>
        <fullName evidence="2">J domain-containing protein</fullName>
    </submittedName>
</protein>
<dbReference type="EMBL" id="CP036150">
    <property type="protein sequence ID" value="QEN07822.1"/>
    <property type="molecule type" value="Genomic_DNA"/>
</dbReference>